<evidence type="ECO:0000313" key="1">
    <source>
        <dbReference type="EMBL" id="AMR59791.1"/>
    </source>
</evidence>
<gene>
    <name evidence="1" type="ORF">SEGD1_144</name>
</gene>
<accession>A0A142IIK3</accession>
<sequence length="303" mass="32636">MKPLNKTSDQLVLDFINEKNPDAELELSKITLGTPTPIVDEGADRNTSMTLTAKKNSGYIGTQDVTYNRLEGGALFRNVTAYLDVKLPKTTTDLLTTLNTQYGLKLTEDDIVPAAIPENTNPPLTNPNDPDPAPVDHVITFKEDCYAYLGSIPVKIGAKPQVGERLSLVVTQTKLDGLVYPDGPSEAKGQGYIYSYGVDCTAIAAFLKVQTKGVIAGDSAFPVELNKVVPELWVASDEPADYNLKGANVLYVGSTADDGTASGDDPKKPVEGANTAYNQVLLLQLDDTLCTNFQGVMYLHFNA</sequence>
<evidence type="ECO:0000313" key="2">
    <source>
        <dbReference type="Proteomes" id="UP000223976"/>
    </source>
</evidence>
<dbReference type="InterPro" id="IPR057701">
    <property type="entry name" value="DUF7941"/>
</dbReference>
<evidence type="ECO:0008006" key="3">
    <source>
        <dbReference type="Google" id="ProtNLM"/>
    </source>
</evidence>
<dbReference type="Pfam" id="PF25613">
    <property type="entry name" value="DUF7941"/>
    <property type="match status" value="1"/>
</dbReference>
<reference evidence="1 2" key="1">
    <citation type="submission" date="2016-02" db="EMBL/GenBank/DDBJ databases">
        <title>Complete genome sequence of a polyvalent bacteriophage, SEGD1, simultaneously inhibiting both Salmonella enterica and Escherichia coli O157:H7.</title>
        <authorList>
            <person name="Fan J."/>
            <person name="Ma J."/>
        </authorList>
    </citation>
    <scope>NUCLEOTIDE SEQUENCE [LARGE SCALE GENOMIC DNA]</scope>
</reference>
<dbReference type="EMBL" id="KU726251">
    <property type="protein sequence ID" value="AMR59791.1"/>
    <property type="molecule type" value="Genomic_DNA"/>
</dbReference>
<name>A0A142IIK3_9CAUD</name>
<organism evidence="1 2">
    <name type="scientific">Enterobacteria phage SEGD1</name>
    <dbReference type="NCBI Taxonomy" id="1805456"/>
    <lineage>
        <taxon>Viruses</taxon>
        <taxon>Duplodnaviria</taxon>
        <taxon>Heunggongvirae</taxon>
        <taxon>Uroviricota</taxon>
        <taxon>Caudoviricetes</taxon>
        <taxon>Chimalliviridae</taxon>
        <taxon>Seoulvirus</taxon>
        <taxon>Seoulvirus SPN3US</taxon>
    </lineage>
</organism>
<protein>
    <recommendedName>
        <fullName evidence="3">Virion structural protein</fullName>
    </recommendedName>
</protein>
<dbReference type="Proteomes" id="UP000223976">
    <property type="component" value="Segment"/>
</dbReference>
<proteinExistence type="predicted"/>